<dbReference type="SUPFAM" id="SSF56300">
    <property type="entry name" value="Metallo-dependent phosphatases"/>
    <property type="match status" value="1"/>
</dbReference>
<organism evidence="5 6">
    <name type="scientific">Lutimonas vermicola</name>
    <dbReference type="NCBI Taxonomy" id="414288"/>
    <lineage>
        <taxon>Bacteria</taxon>
        <taxon>Pseudomonadati</taxon>
        <taxon>Bacteroidota</taxon>
        <taxon>Flavobacteriia</taxon>
        <taxon>Flavobacteriales</taxon>
        <taxon>Flavobacteriaceae</taxon>
        <taxon>Lutimonas</taxon>
    </lineage>
</organism>
<dbReference type="RefSeq" id="WP_342158199.1">
    <property type="nucleotide sequence ID" value="NZ_JBCDNA010000001.1"/>
</dbReference>
<dbReference type="InterPro" id="IPR029052">
    <property type="entry name" value="Metallo-depent_PP-like"/>
</dbReference>
<dbReference type="PANTHER" id="PTHR31302">
    <property type="entry name" value="TRANSMEMBRANE PROTEIN WITH METALLOPHOSPHOESTERASE DOMAIN-RELATED"/>
    <property type="match status" value="1"/>
</dbReference>
<comment type="caution">
    <text evidence="5">The sequence shown here is derived from an EMBL/GenBank/DDBJ whole genome shotgun (WGS) entry which is preliminary data.</text>
</comment>
<feature type="transmembrane region" description="Helical" evidence="3">
    <location>
        <begin position="72"/>
        <end position="97"/>
    </location>
</feature>
<dbReference type="EMBL" id="JBCDNA010000001">
    <property type="protein sequence ID" value="MEL4454620.1"/>
    <property type="molecule type" value="Genomic_DNA"/>
</dbReference>
<dbReference type="InterPro" id="IPR004843">
    <property type="entry name" value="Calcineurin-like_PHP"/>
</dbReference>
<protein>
    <submittedName>
        <fullName evidence="5">Metallophosphoesterase</fullName>
    </submittedName>
</protein>
<proteinExistence type="predicted"/>
<dbReference type="Pfam" id="PF00149">
    <property type="entry name" value="Metallophos"/>
    <property type="match status" value="1"/>
</dbReference>
<sequence length="424" mass="48480">MSTRNISINIIWTLIVLLVMDMYIYFAVRKSIQDHKWKLVFNAVYLGTVVLGYIGFFYLYSYFTYKPLHVALAPNLSIGFFFSIMIVKIVMIFFFLFEDIFRFIELMVATFKNIISSKKVKISGPGRRSFVRNTGLIVAAIPFSSMLYGITKGKYDFRVNKVKLSFKNLPKAFEGFKIVQISDIHSGSFDSREAIIKGIELVNSQGADLVLFTGDLVNNDSREILPFLEDFKELSAPYGIYSVLGNHDYGDYKQWGSPAEKEQNMELLYQFQERMGFKLLNNENAMISKEGETIGIFGVENWGKPPFPQRGDLDKALAGGEEVGFKILMSHDPTHWNKKVIDHPVHFDLTLSGHTHGMQFGVEIPGFSWSPIEYIYPQWAGLYKKKNQLLYVNRGFGFLGFPGRVGIWPEITLIELTSKTQKNV</sequence>
<accession>A0ABU9KYI2</accession>
<dbReference type="CDD" id="cd07385">
    <property type="entry name" value="MPP_YkuE_C"/>
    <property type="match status" value="1"/>
</dbReference>
<dbReference type="Proteomes" id="UP001474120">
    <property type="component" value="Unassembled WGS sequence"/>
</dbReference>
<keyword evidence="2" id="KW-0378">Hydrolase</keyword>
<feature type="domain" description="Calcineurin-like phosphoesterase" evidence="4">
    <location>
        <begin position="176"/>
        <end position="357"/>
    </location>
</feature>
<keyword evidence="3" id="KW-1133">Transmembrane helix</keyword>
<feature type="transmembrane region" description="Helical" evidence="3">
    <location>
        <begin position="130"/>
        <end position="150"/>
    </location>
</feature>
<keyword evidence="3" id="KW-0472">Membrane</keyword>
<dbReference type="InterPro" id="IPR051158">
    <property type="entry name" value="Metallophosphoesterase_sf"/>
</dbReference>
<feature type="transmembrane region" description="Helical" evidence="3">
    <location>
        <begin position="39"/>
        <end position="60"/>
    </location>
</feature>
<feature type="transmembrane region" description="Helical" evidence="3">
    <location>
        <begin position="6"/>
        <end position="27"/>
    </location>
</feature>
<dbReference type="Gene3D" id="3.60.21.10">
    <property type="match status" value="1"/>
</dbReference>
<name>A0ABU9KYI2_9FLAO</name>
<keyword evidence="6" id="KW-1185">Reference proteome</keyword>
<gene>
    <name evidence="5" type="ORF">AABB81_01840</name>
</gene>
<evidence type="ECO:0000313" key="6">
    <source>
        <dbReference type="Proteomes" id="UP001474120"/>
    </source>
</evidence>
<evidence type="ECO:0000256" key="1">
    <source>
        <dbReference type="ARBA" id="ARBA00022723"/>
    </source>
</evidence>
<reference evidence="5 6" key="1">
    <citation type="submission" date="2024-04" db="EMBL/GenBank/DDBJ databases">
        <title>whole genome sequencing of Lutimonas vermicola strain IMCC1616.</title>
        <authorList>
            <person name="Bae S.S."/>
        </authorList>
    </citation>
    <scope>NUCLEOTIDE SEQUENCE [LARGE SCALE GENOMIC DNA]</scope>
    <source>
        <strain evidence="5 6">IMCC1616</strain>
    </source>
</reference>
<keyword evidence="3" id="KW-0812">Transmembrane</keyword>
<dbReference type="PANTHER" id="PTHR31302:SF31">
    <property type="entry name" value="PHOSPHODIESTERASE YAEI"/>
    <property type="match status" value="1"/>
</dbReference>
<evidence type="ECO:0000313" key="5">
    <source>
        <dbReference type="EMBL" id="MEL4454620.1"/>
    </source>
</evidence>
<evidence type="ECO:0000256" key="3">
    <source>
        <dbReference type="SAM" id="Phobius"/>
    </source>
</evidence>
<keyword evidence="1" id="KW-0479">Metal-binding</keyword>
<evidence type="ECO:0000256" key="2">
    <source>
        <dbReference type="ARBA" id="ARBA00022801"/>
    </source>
</evidence>
<evidence type="ECO:0000259" key="4">
    <source>
        <dbReference type="Pfam" id="PF00149"/>
    </source>
</evidence>